<proteinExistence type="predicted"/>
<dbReference type="GO" id="GO:0016887">
    <property type="term" value="F:ATP hydrolysis activity"/>
    <property type="evidence" value="ECO:0007669"/>
    <property type="project" value="InterPro"/>
</dbReference>
<dbReference type="InterPro" id="IPR003959">
    <property type="entry name" value="ATPase_AAA_core"/>
</dbReference>
<dbReference type="PANTHER" id="PTHR43581">
    <property type="entry name" value="ATP/GTP PHOSPHATASE"/>
    <property type="match status" value="1"/>
</dbReference>
<dbReference type="GO" id="GO:0005524">
    <property type="term" value="F:ATP binding"/>
    <property type="evidence" value="ECO:0007669"/>
    <property type="project" value="InterPro"/>
</dbReference>
<sequence length="516" mass="58609">MLFKVREPGFIPSSENLDDEIIYLIKDNWNDWFDYKTLYRLVYKNKRRVKEIGEVKIGEFGMEPNEESHVSPNLPDTFEQIDSHCFSLGQDVSYYKSLNKLGEDLRFEILTKLNDIALNTKLFESALNEDVMGRSLLRSVSRTSVRGQFRRLANGDSSLTPYKFAYIPPRQNQLNELMFEVVPDSKPPTNLHIIIGRNGVGKTHMLNNMIKSLVLSSSKEDYGRFNSQIEEDEDEIFASVVSVSFSAFDQSKPLPQKEDNSEGMKYSYVGLQIQSSTDSKVLTDELIKAEGEKQYFPKNIEMLGNEFLESLGAIITASKTTRLLKALRTLEADPIFKEIGISQIVFKRNLERAGMIYQNLSSGHKIVLLTITKLVETVEERTLVIMDEPEGHLHPPLLSAFTRALSDLLKSRNGVGIIATHSPVVLQEVPKSCVLIVNRRNRDISIERPEIETFGENIGTLTREVFGLEVTQSGFHKLMSSAVEELGDFDDIIDYFNDELGMEARGIIRALLLFRD</sequence>
<reference evidence="2 3" key="1">
    <citation type="submission" date="2016-10" db="EMBL/GenBank/DDBJ databases">
        <authorList>
            <person name="de Groot N.N."/>
        </authorList>
    </citation>
    <scope>NUCLEOTIDE SEQUENCE [LARGE SCALE GENOMIC DNA]</scope>
    <source>
        <strain evidence="2 3">CGMCC 1.6502</strain>
    </source>
</reference>
<gene>
    <name evidence="2" type="ORF">SAMN05216243_2407</name>
</gene>
<evidence type="ECO:0000259" key="1">
    <source>
        <dbReference type="Pfam" id="PF13304"/>
    </source>
</evidence>
<dbReference type="Proteomes" id="UP000198694">
    <property type="component" value="Unassembled WGS sequence"/>
</dbReference>
<dbReference type="Pfam" id="PF13304">
    <property type="entry name" value="AAA_21"/>
    <property type="match status" value="1"/>
</dbReference>
<evidence type="ECO:0000313" key="3">
    <source>
        <dbReference type="Proteomes" id="UP000198694"/>
    </source>
</evidence>
<evidence type="ECO:0000313" key="2">
    <source>
        <dbReference type="EMBL" id="SDK22215.1"/>
    </source>
</evidence>
<dbReference type="AlphaFoldDB" id="A0A1G9A6K2"/>
<dbReference type="EMBL" id="FNFL01000003">
    <property type="protein sequence ID" value="SDK22215.1"/>
    <property type="molecule type" value="Genomic_DNA"/>
</dbReference>
<dbReference type="PANTHER" id="PTHR43581:SF4">
    <property type="entry name" value="ATP_GTP PHOSPHATASE"/>
    <property type="match status" value="1"/>
</dbReference>
<dbReference type="STRING" id="407036.SAMN05216243_2407"/>
<dbReference type="RefSeq" id="WP_217629285.1">
    <property type="nucleotide sequence ID" value="NZ_FNFL01000003.1"/>
</dbReference>
<dbReference type="InterPro" id="IPR027417">
    <property type="entry name" value="P-loop_NTPase"/>
</dbReference>
<organism evidence="2 3">
    <name type="scientific">Sediminibacillus albus</name>
    <dbReference type="NCBI Taxonomy" id="407036"/>
    <lineage>
        <taxon>Bacteria</taxon>
        <taxon>Bacillati</taxon>
        <taxon>Bacillota</taxon>
        <taxon>Bacilli</taxon>
        <taxon>Bacillales</taxon>
        <taxon>Bacillaceae</taxon>
        <taxon>Sediminibacillus</taxon>
    </lineage>
</organism>
<keyword evidence="3" id="KW-1185">Reference proteome</keyword>
<dbReference type="InterPro" id="IPR051396">
    <property type="entry name" value="Bact_Antivir_Def_Nuclease"/>
</dbReference>
<dbReference type="SUPFAM" id="SSF52540">
    <property type="entry name" value="P-loop containing nucleoside triphosphate hydrolases"/>
    <property type="match status" value="1"/>
</dbReference>
<dbReference type="Gene3D" id="3.40.50.300">
    <property type="entry name" value="P-loop containing nucleotide triphosphate hydrolases"/>
    <property type="match status" value="1"/>
</dbReference>
<feature type="domain" description="ATPase AAA-type core" evidence="1">
    <location>
        <begin position="293"/>
        <end position="426"/>
    </location>
</feature>
<accession>A0A1G9A6K2</accession>
<name>A0A1G9A6K2_9BACI</name>
<protein>
    <submittedName>
        <fullName evidence="2">AAA domain-containing protein, putative AbiEii toxin, Type IV TA system</fullName>
    </submittedName>
</protein>